<feature type="binding site" description="in other chain" evidence="7">
    <location>
        <position position="416"/>
    </location>
    <ligand>
        <name>substrate</name>
        <note>ligand shared between homodimeric partners</note>
    </ligand>
</feature>
<gene>
    <name evidence="11" type="ORF">CcCBS67573_g01249</name>
</gene>
<keyword evidence="8" id="KW-0464">Manganese</keyword>
<dbReference type="Gene3D" id="3.30.70.360">
    <property type="match status" value="1"/>
</dbReference>
<keyword evidence="4" id="KW-0378">Hydrolase</keyword>
<keyword evidence="5" id="KW-0482">Metalloprotease</keyword>
<dbReference type="EMBL" id="QEAP01000020">
    <property type="protein sequence ID" value="TPX77478.1"/>
    <property type="molecule type" value="Genomic_DNA"/>
</dbReference>
<dbReference type="PANTHER" id="PTHR43270">
    <property type="entry name" value="BETA-ALA-HIS DIPEPTIDASE"/>
    <property type="match status" value="1"/>
</dbReference>
<protein>
    <recommendedName>
        <fullName evidence="10">Peptidase M20 dimerisation domain-containing protein</fullName>
    </recommendedName>
</protein>
<comment type="cofactor">
    <cofactor evidence="8">
        <name>Mn(2+)</name>
        <dbReference type="ChEBI" id="CHEBI:29035"/>
    </cofactor>
    <text evidence="8">Binds 2 manganese ions per subunit.</text>
</comment>
<dbReference type="SUPFAM" id="SSF53187">
    <property type="entry name" value="Zn-dependent exopeptidases"/>
    <property type="match status" value="1"/>
</dbReference>
<feature type="binding site" evidence="8">
    <location>
        <position position="131"/>
    </location>
    <ligand>
        <name>Mn(2+)</name>
        <dbReference type="ChEBI" id="CHEBI:29035"/>
        <label>2</label>
    </ligand>
</feature>
<evidence type="ECO:0000256" key="6">
    <source>
        <dbReference type="PIRSR" id="PIRSR037242-1"/>
    </source>
</evidence>
<organism evidence="11 12">
    <name type="scientific">Chytriomyces confervae</name>
    <dbReference type="NCBI Taxonomy" id="246404"/>
    <lineage>
        <taxon>Eukaryota</taxon>
        <taxon>Fungi</taxon>
        <taxon>Fungi incertae sedis</taxon>
        <taxon>Chytridiomycota</taxon>
        <taxon>Chytridiomycota incertae sedis</taxon>
        <taxon>Chytridiomycetes</taxon>
        <taxon>Chytridiales</taxon>
        <taxon>Chytriomycetaceae</taxon>
        <taxon>Chytriomyces</taxon>
    </lineage>
</organism>
<feature type="binding site" evidence="8">
    <location>
        <position position="194"/>
    </location>
    <ligand>
        <name>Mn(2+)</name>
        <dbReference type="ChEBI" id="CHEBI:29035"/>
        <label>2</label>
    </ligand>
</feature>
<keyword evidence="12" id="KW-1185">Reference proteome</keyword>
<reference evidence="11 12" key="1">
    <citation type="journal article" date="2019" name="Sci. Rep.">
        <title>Comparative genomics of chytrid fungi reveal insights into the obligate biotrophic and pathogenic lifestyle of Synchytrium endobioticum.</title>
        <authorList>
            <person name="van de Vossenberg B.T.L.H."/>
            <person name="Warris S."/>
            <person name="Nguyen H.D.T."/>
            <person name="van Gent-Pelzer M.P.E."/>
            <person name="Joly D.L."/>
            <person name="van de Geest H.C."/>
            <person name="Bonants P.J.M."/>
            <person name="Smith D.S."/>
            <person name="Levesque C.A."/>
            <person name="van der Lee T.A.J."/>
        </authorList>
    </citation>
    <scope>NUCLEOTIDE SEQUENCE [LARGE SCALE GENOMIC DNA]</scope>
    <source>
        <strain evidence="11 12">CBS 675.73</strain>
    </source>
</reference>
<dbReference type="OrthoDB" id="7832001at2759"/>
<feature type="binding site" evidence="8">
    <location>
        <position position="131"/>
    </location>
    <ligand>
        <name>Mn(2+)</name>
        <dbReference type="ChEBI" id="CHEBI:29035"/>
        <label>1</label>
    </ligand>
</feature>
<feature type="domain" description="Peptidase M20 dimerisation" evidence="10">
    <location>
        <begin position="207"/>
        <end position="364"/>
    </location>
</feature>
<dbReference type="InterPro" id="IPR051458">
    <property type="entry name" value="Cyt/Met_Dipeptidase"/>
</dbReference>
<sequence>MDPVYSHIDANKDRFINLLGEAIAIPSVSGDAAQRPSVLAMGQWLVRQLERLEFSSIVERNPGTQELQGVTLALPPVILATYGTDPSKPTVLVYGHYDVQPALKEDGWKYDPFQMVVEEETGRIYGRGSTDDKGPILAWLWVVETYKALGKELPVNLKVCFEGMEESGSEGLDDIIKEEANNYFKDVDCVCISDNYWLGTKKPCLTYGLRGVSYFMLEISGPAKDLHSGVFGGTVHEPMTDLFHVMSKLVTPQGKILIPGIYDDVAAVTTQEDALYSNLDFSLADIHNATESETTIHGSVRDTLMHRWRFPSLSLHGVEGAFYAPGAKTVIPAKVTGKFSIRSVPNQTPERIAELVKEYVEGEFAKLKSRNTLKFDAPQGGKAWVADVNSWNFVAARSAIEKVFKTSPDLTREGGSIPVTLTFQEALNKSVLLLPMGRSDDGAHSTNEKIDTLNYIEGIKLLATYLEEVAVVTKE</sequence>
<evidence type="ECO:0000256" key="9">
    <source>
        <dbReference type="PIRSR" id="PIRSR037242-4"/>
    </source>
</evidence>
<dbReference type="Pfam" id="PF07687">
    <property type="entry name" value="M20_dimer"/>
    <property type="match status" value="1"/>
</dbReference>
<dbReference type="GO" id="GO:0006508">
    <property type="term" value="P:proteolysis"/>
    <property type="evidence" value="ECO:0007669"/>
    <property type="project" value="UniProtKB-KW"/>
</dbReference>
<accession>A0A507FPU5</accession>
<keyword evidence="2" id="KW-0645">Protease</keyword>
<evidence type="ECO:0000313" key="11">
    <source>
        <dbReference type="EMBL" id="TPX77478.1"/>
    </source>
</evidence>
<comment type="caution">
    <text evidence="11">The sequence shown here is derived from an EMBL/GenBank/DDBJ whole genome shotgun (WGS) entry which is preliminary data.</text>
</comment>
<dbReference type="Gene3D" id="3.40.630.10">
    <property type="entry name" value="Zn peptidases"/>
    <property type="match status" value="1"/>
</dbReference>
<feature type="binding site" description="in other chain" evidence="7">
    <location>
        <position position="342"/>
    </location>
    <ligand>
        <name>substrate</name>
        <note>ligand shared between homodimeric partners</note>
    </ligand>
</feature>
<name>A0A507FPU5_9FUNG</name>
<feature type="binding site" description="in other chain" evidence="7">
    <location>
        <position position="444"/>
    </location>
    <ligand>
        <name>substrate</name>
        <note>ligand shared between homodimeric partners</note>
    </ligand>
</feature>
<keyword evidence="3 8" id="KW-0479">Metal-binding</keyword>
<dbReference type="InterPro" id="IPR002933">
    <property type="entry name" value="Peptidase_M20"/>
</dbReference>
<evidence type="ECO:0000256" key="8">
    <source>
        <dbReference type="PIRSR" id="PIRSR037242-3"/>
    </source>
</evidence>
<evidence type="ECO:0000256" key="3">
    <source>
        <dbReference type="ARBA" id="ARBA00022723"/>
    </source>
</evidence>
<feature type="binding site" description="in other chain" evidence="7">
    <location>
        <position position="194"/>
    </location>
    <ligand>
        <name>substrate</name>
        <note>ligand shared between homodimeric partners</note>
    </ligand>
</feature>
<dbReference type="Pfam" id="PF01546">
    <property type="entry name" value="Peptidase_M20"/>
    <property type="match status" value="1"/>
</dbReference>
<dbReference type="PROSITE" id="PS00759">
    <property type="entry name" value="ARGE_DAPE_CPG2_2"/>
    <property type="match status" value="1"/>
</dbReference>
<dbReference type="GO" id="GO:0070573">
    <property type="term" value="F:metallodipeptidase activity"/>
    <property type="evidence" value="ECO:0007669"/>
    <property type="project" value="InterPro"/>
</dbReference>
<dbReference type="PIRSF" id="PIRSF037242">
    <property type="entry name" value="CNDP_dipeptidase"/>
    <property type="match status" value="1"/>
</dbReference>
<dbReference type="AlphaFoldDB" id="A0A507FPU5"/>
<feature type="active site" evidence="6">
    <location>
        <position position="98"/>
    </location>
</feature>
<proteinExistence type="inferred from homology"/>
<evidence type="ECO:0000256" key="1">
    <source>
        <dbReference type="ARBA" id="ARBA00006247"/>
    </source>
</evidence>
<feature type="site" description="Important for catalytic activity" evidence="9">
    <location>
        <position position="227"/>
    </location>
</feature>
<feature type="binding site" evidence="8">
    <location>
        <position position="96"/>
    </location>
    <ligand>
        <name>Mn(2+)</name>
        <dbReference type="ChEBI" id="CHEBI:29035"/>
        <label>2</label>
    </ligand>
</feature>
<evidence type="ECO:0000259" key="10">
    <source>
        <dbReference type="Pfam" id="PF07687"/>
    </source>
</evidence>
<evidence type="ECO:0000256" key="7">
    <source>
        <dbReference type="PIRSR" id="PIRSR037242-2"/>
    </source>
</evidence>
<comment type="similarity">
    <text evidence="1">Belongs to the peptidase M20A family.</text>
</comment>
<dbReference type="Proteomes" id="UP000320333">
    <property type="component" value="Unassembled WGS sequence"/>
</dbReference>
<dbReference type="InterPro" id="IPR017153">
    <property type="entry name" value="CNDP/DUG1"/>
</dbReference>
<dbReference type="PANTHER" id="PTHR43270:SF4">
    <property type="entry name" value="CARNOSINE DIPEPTIDASE 2, ISOFORM A"/>
    <property type="match status" value="1"/>
</dbReference>
<feature type="binding site" evidence="7">
    <location>
        <position position="329"/>
    </location>
    <ligand>
        <name>substrate</name>
        <note>ligand shared between homodimeric partners</note>
    </ligand>
</feature>
<feature type="binding site" evidence="8">
    <location>
        <position position="166"/>
    </location>
    <ligand>
        <name>Mn(2+)</name>
        <dbReference type="ChEBI" id="CHEBI:29035"/>
        <label>1</label>
    </ligand>
</feature>
<dbReference type="STRING" id="246404.A0A507FPU5"/>
<evidence type="ECO:0000313" key="12">
    <source>
        <dbReference type="Proteomes" id="UP000320333"/>
    </source>
</evidence>
<feature type="binding site" evidence="7">
    <location>
        <position position="227"/>
    </location>
    <ligand>
        <name>substrate</name>
        <note>ligand shared between homodimeric partners</note>
    </ligand>
</feature>
<evidence type="ECO:0000256" key="4">
    <source>
        <dbReference type="ARBA" id="ARBA00022801"/>
    </source>
</evidence>
<evidence type="ECO:0000256" key="5">
    <source>
        <dbReference type="ARBA" id="ARBA00023049"/>
    </source>
</evidence>
<feature type="active site" description="Proton acceptor" evidence="6">
    <location>
        <position position="165"/>
    </location>
</feature>
<evidence type="ECO:0000256" key="2">
    <source>
        <dbReference type="ARBA" id="ARBA00022670"/>
    </source>
</evidence>
<dbReference type="InterPro" id="IPR001261">
    <property type="entry name" value="ArgE/DapE_CS"/>
</dbReference>
<dbReference type="GO" id="GO:0046872">
    <property type="term" value="F:metal ion binding"/>
    <property type="evidence" value="ECO:0007669"/>
    <property type="project" value="UniProtKB-KW"/>
</dbReference>
<dbReference type="CDD" id="cd05676">
    <property type="entry name" value="M20_dipept_like_CNDP"/>
    <property type="match status" value="1"/>
</dbReference>
<feature type="binding site" evidence="8">
    <location>
        <position position="444"/>
    </location>
    <ligand>
        <name>Mn(2+)</name>
        <dbReference type="ChEBI" id="CHEBI:29035"/>
        <label>1</label>
    </ligand>
</feature>
<dbReference type="InterPro" id="IPR011650">
    <property type="entry name" value="Peptidase_M20_dimer"/>
</dbReference>